<evidence type="ECO:0000313" key="1">
    <source>
        <dbReference type="RefSeq" id="XP_016504769.1"/>
    </source>
</evidence>
<protein>
    <submittedName>
        <fullName evidence="1">Uncharacterized protein</fullName>
    </submittedName>
</protein>
<organism evidence="1">
    <name type="scientific">Nicotiana tabacum</name>
    <name type="common">Common tobacco</name>
    <dbReference type="NCBI Taxonomy" id="4097"/>
    <lineage>
        <taxon>Eukaryota</taxon>
        <taxon>Viridiplantae</taxon>
        <taxon>Streptophyta</taxon>
        <taxon>Embryophyta</taxon>
        <taxon>Tracheophyta</taxon>
        <taxon>Spermatophyta</taxon>
        <taxon>Magnoliopsida</taxon>
        <taxon>eudicotyledons</taxon>
        <taxon>Gunneridae</taxon>
        <taxon>Pentapetalae</taxon>
        <taxon>asterids</taxon>
        <taxon>lamiids</taxon>
        <taxon>Solanales</taxon>
        <taxon>Solanaceae</taxon>
        <taxon>Nicotianoideae</taxon>
        <taxon>Nicotianeae</taxon>
        <taxon>Nicotiana</taxon>
    </lineage>
</organism>
<proteinExistence type="predicted"/>
<dbReference type="OrthoDB" id="66144at2759"/>
<accession>A0A1S4CUU5</accession>
<dbReference type="PANTHER" id="PTHR47211">
    <property type="entry name" value="TRIHELIX TRANSCRIPTION FACTOR ASR3"/>
    <property type="match status" value="1"/>
</dbReference>
<sequence>MLYRKDFNSKVHSSVLLSGTAEGEQPGSDFWKRSMFKDGVKRGRQSPDGCIATSLGYKLLKTMEQNTNMLHAQLDAQIDNRQLDREQQKEHTDSLIVALNKVADALARVADKM</sequence>
<gene>
    <name evidence="1" type="primary">LOC107822713</name>
</gene>
<dbReference type="RefSeq" id="XP_016504769.1">
    <property type="nucleotide sequence ID" value="XM_016649283.1"/>
</dbReference>
<dbReference type="STRING" id="4097.A0A1S4CUU5"/>
<name>A0A1S4CUU5_TOBAC</name>
<dbReference type="PANTHER" id="PTHR47211:SF3">
    <property type="entry name" value="TRIHELIX TRANSCRIPTION FACTOR ASR3-LIKE"/>
    <property type="match status" value="1"/>
</dbReference>
<dbReference type="PaxDb" id="4097-A0A1S4CUU5"/>
<dbReference type="AlphaFoldDB" id="A0A1S4CUU5"/>
<reference evidence="1" key="1">
    <citation type="submission" date="2025-08" db="UniProtKB">
        <authorList>
            <consortium name="RefSeq"/>
        </authorList>
    </citation>
    <scope>IDENTIFICATION</scope>
</reference>
<dbReference type="KEGG" id="nta:107822713"/>